<dbReference type="Pfam" id="PF00656">
    <property type="entry name" value="Peptidase_C14"/>
    <property type="match status" value="1"/>
</dbReference>
<reference evidence="4 5" key="1">
    <citation type="journal article" date="2019" name="Nat. Ecol. Evol.">
        <title>Megaphylogeny resolves global patterns of mushroom evolution.</title>
        <authorList>
            <person name="Varga T."/>
            <person name="Krizsan K."/>
            <person name="Foldi C."/>
            <person name="Dima B."/>
            <person name="Sanchez-Garcia M."/>
            <person name="Sanchez-Ramirez S."/>
            <person name="Szollosi G.J."/>
            <person name="Szarkandi J.G."/>
            <person name="Papp V."/>
            <person name="Albert L."/>
            <person name="Andreopoulos W."/>
            <person name="Angelini C."/>
            <person name="Antonin V."/>
            <person name="Barry K.W."/>
            <person name="Bougher N.L."/>
            <person name="Buchanan P."/>
            <person name="Buyck B."/>
            <person name="Bense V."/>
            <person name="Catcheside P."/>
            <person name="Chovatia M."/>
            <person name="Cooper J."/>
            <person name="Damon W."/>
            <person name="Desjardin D."/>
            <person name="Finy P."/>
            <person name="Geml J."/>
            <person name="Haridas S."/>
            <person name="Hughes K."/>
            <person name="Justo A."/>
            <person name="Karasinski D."/>
            <person name="Kautmanova I."/>
            <person name="Kiss B."/>
            <person name="Kocsube S."/>
            <person name="Kotiranta H."/>
            <person name="LaButti K.M."/>
            <person name="Lechner B.E."/>
            <person name="Liimatainen K."/>
            <person name="Lipzen A."/>
            <person name="Lukacs Z."/>
            <person name="Mihaltcheva S."/>
            <person name="Morgado L.N."/>
            <person name="Niskanen T."/>
            <person name="Noordeloos M.E."/>
            <person name="Ohm R.A."/>
            <person name="Ortiz-Santana B."/>
            <person name="Ovrebo C."/>
            <person name="Racz N."/>
            <person name="Riley R."/>
            <person name="Savchenko A."/>
            <person name="Shiryaev A."/>
            <person name="Soop K."/>
            <person name="Spirin V."/>
            <person name="Szebenyi C."/>
            <person name="Tomsovsky M."/>
            <person name="Tulloss R.E."/>
            <person name="Uehling J."/>
            <person name="Grigoriev I.V."/>
            <person name="Vagvolgyi C."/>
            <person name="Papp T."/>
            <person name="Martin F.M."/>
            <person name="Miettinen O."/>
            <person name="Hibbett D.S."/>
            <person name="Nagy L.G."/>
        </authorList>
    </citation>
    <scope>NUCLEOTIDE SEQUENCE [LARGE SCALE GENOMIC DNA]</scope>
    <source>
        <strain evidence="4 5">OMC1185</strain>
    </source>
</reference>
<evidence type="ECO:0000313" key="4">
    <source>
        <dbReference type="EMBL" id="TFK54489.1"/>
    </source>
</evidence>
<dbReference type="GO" id="GO:0004197">
    <property type="term" value="F:cysteine-type endopeptidase activity"/>
    <property type="evidence" value="ECO:0007669"/>
    <property type="project" value="InterPro"/>
</dbReference>
<dbReference type="GO" id="GO:0005737">
    <property type="term" value="C:cytoplasm"/>
    <property type="evidence" value="ECO:0007669"/>
    <property type="project" value="TreeGrafter"/>
</dbReference>
<accession>A0A5C3N9I6</accession>
<dbReference type="OrthoDB" id="3223806at2759"/>
<name>A0A5C3N9I6_9AGAM</name>
<feature type="domain" description="Peptidase C14 caspase" evidence="3">
    <location>
        <begin position="5"/>
        <end position="252"/>
    </location>
</feature>
<dbReference type="Proteomes" id="UP000305948">
    <property type="component" value="Unassembled WGS sequence"/>
</dbReference>
<evidence type="ECO:0000256" key="1">
    <source>
        <dbReference type="ARBA" id="ARBA00009005"/>
    </source>
</evidence>
<keyword evidence="5" id="KW-1185">Reference proteome</keyword>
<gene>
    <name evidence="4" type="ORF">OE88DRAFT_1201300</name>
</gene>
<dbReference type="EMBL" id="ML213506">
    <property type="protein sequence ID" value="TFK54489.1"/>
    <property type="molecule type" value="Genomic_DNA"/>
</dbReference>
<dbReference type="GO" id="GO:0006508">
    <property type="term" value="P:proteolysis"/>
    <property type="evidence" value="ECO:0007669"/>
    <property type="project" value="InterPro"/>
</dbReference>
<evidence type="ECO:0000256" key="2">
    <source>
        <dbReference type="SAM" id="MobiDB-lite"/>
    </source>
</evidence>
<evidence type="ECO:0000313" key="5">
    <source>
        <dbReference type="Proteomes" id="UP000305948"/>
    </source>
</evidence>
<organism evidence="4 5">
    <name type="scientific">Heliocybe sulcata</name>
    <dbReference type="NCBI Taxonomy" id="5364"/>
    <lineage>
        <taxon>Eukaryota</taxon>
        <taxon>Fungi</taxon>
        <taxon>Dikarya</taxon>
        <taxon>Basidiomycota</taxon>
        <taxon>Agaricomycotina</taxon>
        <taxon>Agaricomycetes</taxon>
        <taxon>Gloeophyllales</taxon>
        <taxon>Gloeophyllaceae</taxon>
        <taxon>Heliocybe</taxon>
    </lineage>
</organism>
<feature type="region of interest" description="Disordered" evidence="2">
    <location>
        <begin position="373"/>
        <end position="395"/>
    </location>
</feature>
<sequence>MASRVFALIIGIDSYKSGNIWDLTAAVDDATSIRNWLMRDLHVPRHQISFLTNNKATKRNIEDQFANHLLRNCSIEHGDAILIYFAGLGSTVTGPLDWFRGKPGEVQVLCTFDHDTRDGDGRVAGISAVSLQAMLHELSEIKGNNITVVLDCCFTGLERTSHLRFTPTVKCTPQDVRTNLWKGLPAQTRVRAHRDGFYERRSSHIMLAACGPREKALEGKEGGRFTHSILAVKDKVSLHRTTYSQLLGYVNALSRDQSAICVGGDKDRIVFGGIPFVPDSHFVTVDWDDDSKLRIGAGSDHGVVEGSEFSFHGHNRRGSLNPPLTTLSVVEIHPTWSVARTRVPSKRLDDQGYAQVSKWNSRRAHLKKTLSSVFRRRQSTKAESTTSDDPPVKTLPEADFVEEPVCLYAPADVGRKERIFADRATLDATQSTHYRHTPRSQERSDFMDSAARLHLHLHRGNPSKLFRNLVKMELYRLDRQTLQRVGGNLLVRGKAQLLHEAGCLYQVIVRNDSELDLWPYLACMPADGHDIRMLSVPDPHNPVPPLRRHSHLVIGSSGIGSEALSFTLPNDQGWDTSLLRLFVSSKSVPDSLLEQSAALAIAERSRPSDEKEIVTFIEKVAGQEVWDTVEVVLAYNGNNARL</sequence>
<dbReference type="AlphaFoldDB" id="A0A5C3N9I6"/>
<proteinExistence type="inferred from homology"/>
<dbReference type="InterPro" id="IPR011600">
    <property type="entry name" value="Pept_C14_caspase"/>
</dbReference>
<dbReference type="PANTHER" id="PTHR48104:SF30">
    <property type="entry name" value="METACASPASE-1"/>
    <property type="match status" value="1"/>
</dbReference>
<dbReference type="InterPro" id="IPR050452">
    <property type="entry name" value="Metacaspase"/>
</dbReference>
<protein>
    <recommendedName>
        <fullName evidence="3">Peptidase C14 caspase domain-containing protein</fullName>
    </recommendedName>
</protein>
<dbReference type="Gene3D" id="3.40.50.1460">
    <property type="match status" value="1"/>
</dbReference>
<evidence type="ECO:0000259" key="3">
    <source>
        <dbReference type="Pfam" id="PF00656"/>
    </source>
</evidence>
<comment type="similarity">
    <text evidence="1">Belongs to the peptidase C14B family.</text>
</comment>
<dbReference type="PANTHER" id="PTHR48104">
    <property type="entry name" value="METACASPASE-4"/>
    <property type="match status" value="1"/>
</dbReference>